<feature type="domain" description="Aminoglycoside phosphotransferase" evidence="1">
    <location>
        <begin position="43"/>
        <end position="243"/>
    </location>
</feature>
<evidence type="ECO:0000313" key="3">
    <source>
        <dbReference type="Proteomes" id="UP000479226"/>
    </source>
</evidence>
<dbReference type="PROSITE" id="PS00109">
    <property type="entry name" value="PROTEIN_KINASE_TYR"/>
    <property type="match status" value="1"/>
</dbReference>
<dbReference type="Pfam" id="PF01636">
    <property type="entry name" value="APH"/>
    <property type="match status" value="1"/>
</dbReference>
<evidence type="ECO:0000259" key="1">
    <source>
        <dbReference type="Pfam" id="PF01636"/>
    </source>
</evidence>
<dbReference type="EMBL" id="JAAKZI010000001">
    <property type="protein sequence ID" value="NGN82072.1"/>
    <property type="molecule type" value="Genomic_DNA"/>
</dbReference>
<dbReference type="RefSeq" id="WP_165180147.1">
    <property type="nucleotide sequence ID" value="NZ_JAAKZI010000001.1"/>
</dbReference>
<reference evidence="2 3" key="1">
    <citation type="submission" date="2020-02" db="EMBL/GenBank/DDBJ databases">
        <title>Genome sequence of the type strain DSM 27180 of Arthrobacter silviterrae.</title>
        <authorList>
            <person name="Gao J."/>
            <person name="Sun J."/>
        </authorList>
    </citation>
    <scope>NUCLEOTIDE SEQUENCE [LARGE SCALE GENOMIC DNA]</scope>
    <source>
        <strain evidence="2 3">DSM 27180</strain>
    </source>
</reference>
<protein>
    <submittedName>
        <fullName evidence="2">Phosphotransferase</fullName>
    </submittedName>
</protein>
<name>A0ABX0D5A8_9MICC</name>
<dbReference type="SUPFAM" id="SSF56112">
    <property type="entry name" value="Protein kinase-like (PK-like)"/>
    <property type="match status" value="1"/>
</dbReference>
<evidence type="ECO:0000313" key="2">
    <source>
        <dbReference type="EMBL" id="NGN82072.1"/>
    </source>
</evidence>
<dbReference type="Gene3D" id="3.90.1200.10">
    <property type="match status" value="1"/>
</dbReference>
<accession>A0ABX0D5A8</accession>
<keyword evidence="3" id="KW-1185">Reference proteome</keyword>
<proteinExistence type="predicted"/>
<gene>
    <name evidence="2" type="ORF">G6N77_01140</name>
</gene>
<dbReference type="InterPro" id="IPR008266">
    <property type="entry name" value="Tyr_kinase_AS"/>
</dbReference>
<organism evidence="2 3">
    <name type="scientific">Arthrobacter silviterrae</name>
    <dbReference type="NCBI Taxonomy" id="2026658"/>
    <lineage>
        <taxon>Bacteria</taxon>
        <taxon>Bacillati</taxon>
        <taxon>Actinomycetota</taxon>
        <taxon>Actinomycetes</taxon>
        <taxon>Micrococcales</taxon>
        <taxon>Micrococcaceae</taxon>
        <taxon>Arthrobacter</taxon>
    </lineage>
</organism>
<dbReference type="Proteomes" id="UP000479226">
    <property type="component" value="Unassembled WGS sequence"/>
</dbReference>
<comment type="caution">
    <text evidence="2">The sequence shown here is derived from an EMBL/GenBank/DDBJ whole genome shotgun (WGS) entry which is preliminary data.</text>
</comment>
<dbReference type="InterPro" id="IPR011009">
    <property type="entry name" value="Kinase-like_dom_sf"/>
</dbReference>
<dbReference type="InterPro" id="IPR002575">
    <property type="entry name" value="Aminoglycoside_PTrfase"/>
</dbReference>
<sequence length="316" mass="33725">MNSRIGWSELPASVRSGIEEILGGPVVEAATQSGGFSPGSADRVRLASGRRAFVKAVSADVNATSATLHRREAAITASLPPALPMPRLLGTYDDGTWVALALTDVDGRHPREPWQEDELGVVLHTLAEVARVELPAGLDLPLYQDSLRGAFMGWEKLQRRPMEGLDPWALVNLAELVALARAGVECLAGTSLVHGDLRTDNILLTGGPGGDTGGSRAVLVDWPWAAVGAFWVDALSVLINVKSLDPDSRPERFLDSHPAFSGVPAAAINGVLAGFAGYFMDMSRRPDSPGMPTLRAFQRKQADALVGWLKLRLDTP</sequence>